<dbReference type="PANTHER" id="PTHR13939:SF0">
    <property type="entry name" value="NMN AMIDOHYDROLASE-LIKE PROTEIN YFAY"/>
    <property type="match status" value="1"/>
</dbReference>
<gene>
    <name evidence="2" type="ORF">GCM10008942_39780</name>
</gene>
<dbReference type="SMART" id="SM00852">
    <property type="entry name" value="MoCF_biosynth"/>
    <property type="match status" value="1"/>
</dbReference>
<dbReference type="Pfam" id="PF00994">
    <property type="entry name" value="MoCF_biosynth"/>
    <property type="match status" value="1"/>
</dbReference>
<dbReference type="PANTHER" id="PTHR13939">
    <property type="entry name" value="NICOTINAMIDE-NUCLEOTIDE AMIDOHYDROLASE PNCC"/>
    <property type="match status" value="1"/>
</dbReference>
<dbReference type="InterPro" id="IPR036425">
    <property type="entry name" value="MoaB/Mog-like_dom_sf"/>
</dbReference>
<name>A0ABN1FAY6_9PROT</name>
<evidence type="ECO:0000259" key="1">
    <source>
        <dbReference type="SMART" id="SM00852"/>
    </source>
</evidence>
<proteinExistence type="predicted"/>
<dbReference type="CDD" id="cd00885">
    <property type="entry name" value="cinA"/>
    <property type="match status" value="1"/>
</dbReference>
<reference evidence="2 3" key="1">
    <citation type="journal article" date="2019" name="Int. J. Syst. Evol. Microbiol.">
        <title>The Global Catalogue of Microorganisms (GCM) 10K type strain sequencing project: providing services to taxonomists for standard genome sequencing and annotation.</title>
        <authorList>
            <consortium name="The Broad Institute Genomics Platform"/>
            <consortium name="The Broad Institute Genome Sequencing Center for Infectious Disease"/>
            <person name="Wu L."/>
            <person name="Ma J."/>
        </authorList>
    </citation>
    <scope>NUCLEOTIDE SEQUENCE [LARGE SCALE GENOMIC DNA]</scope>
    <source>
        <strain evidence="2 3">JCM 15089</strain>
    </source>
</reference>
<protein>
    <submittedName>
        <fullName evidence="2">Competence/damage-inducible protein A</fullName>
    </submittedName>
</protein>
<evidence type="ECO:0000313" key="2">
    <source>
        <dbReference type="EMBL" id="GAA0586803.1"/>
    </source>
</evidence>
<dbReference type="Pfam" id="PF24102">
    <property type="entry name" value="FLAD1_M"/>
    <property type="match status" value="1"/>
</dbReference>
<keyword evidence="3" id="KW-1185">Reference proteome</keyword>
<dbReference type="Gene3D" id="3.40.980.10">
    <property type="entry name" value="MoaB/Mog-like domain"/>
    <property type="match status" value="1"/>
</dbReference>
<dbReference type="RefSeq" id="WP_166937379.1">
    <property type="nucleotide sequence ID" value="NZ_BAAADD010000013.1"/>
</dbReference>
<accession>A0ABN1FAY6</accession>
<dbReference type="InterPro" id="IPR056596">
    <property type="entry name" value="FLAD1_M"/>
</dbReference>
<dbReference type="SUPFAM" id="SSF53218">
    <property type="entry name" value="Molybdenum cofactor biosynthesis proteins"/>
    <property type="match status" value="1"/>
</dbReference>
<dbReference type="EMBL" id="BAAADD010000013">
    <property type="protein sequence ID" value="GAA0586803.1"/>
    <property type="molecule type" value="Genomic_DNA"/>
</dbReference>
<organism evidence="2 3">
    <name type="scientific">Rhizomicrobium electricum</name>
    <dbReference type="NCBI Taxonomy" id="480070"/>
    <lineage>
        <taxon>Bacteria</taxon>
        <taxon>Pseudomonadati</taxon>
        <taxon>Pseudomonadota</taxon>
        <taxon>Alphaproteobacteria</taxon>
        <taxon>Micropepsales</taxon>
        <taxon>Micropepsaceae</taxon>
        <taxon>Rhizomicrobium</taxon>
    </lineage>
</organism>
<feature type="domain" description="MoaB/Mog" evidence="1">
    <location>
        <begin position="8"/>
        <end position="169"/>
    </location>
</feature>
<dbReference type="Proteomes" id="UP001499951">
    <property type="component" value="Unassembled WGS sequence"/>
</dbReference>
<dbReference type="InterPro" id="IPR050101">
    <property type="entry name" value="CinA"/>
</dbReference>
<sequence>MSENPTAAVLVIGNEILSGRTQDTNSNTIARFLGPFGITLKEIRVVGDFADEIIAALNTLRARYCYVFTTGGIGPTHDDITADAVAAAFGVGIDYHPEALKLLAARFADPADFNAMRRRMARIPDGASLIRNTVSAAPGFQIDNVFVLAGVPSIMRAMLDEVAPRLSRGRPVISVTVAAAVAEGAIAAGLAAIQTRFPDVAIGSYPVYRADGYGVQLVARGFDPALVETVAGELTSLLAAAGGKPERLSP</sequence>
<evidence type="ECO:0000313" key="3">
    <source>
        <dbReference type="Proteomes" id="UP001499951"/>
    </source>
</evidence>
<dbReference type="InterPro" id="IPR001453">
    <property type="entry name" value="MoaB/Mog_dom"/>
</dbReference>
<comment type="caution">
    <text evidence="2">The sequence shown here is derived from an EMBL/GenBank/DDBJ whole genome shotgun (WGS) entry which is preliminary data.</text>
</comment>